<feature type="compositionally biased region" description="Basic and acidic residues" evidence="1">
    <location>
        <begin position="612"/>
        <end position="629"/>
    </location>
</feature>
<evidence type="ECO:0000313" key="2">
    <source>
        <dbReference type="EMBL" id="GIQ84326.1"/>
    </source>
</evidence>
<feature type="region of interest" description="Disordered" evidence="1">
    <location>
        <begin position="779"/>
        <end position="804"/>
    </location>
</feature>
<feature type="region of interest" description="Disordered" evidence="1">
    <location>
        <begin position="440"/>
        <end position="762"/>
    </location>
</feature>
<keyword evidence="3" id="KW-1185">Reference proteome</keyword>
<comment type="caution">
    <text evidence="2">The sequence shown here is derived from an EMBL/GenBank/DDBJ whole genome shotgun (WGS) entry which is preliminary data.</text>
</comment>
<feature type="compositionally biased region" description="Low complexity" evidence="1">
    <location>
        <begin position="42"/>
        <end position="61"/>
    </location>
</feature>
<dbReference type="AlphaFoldDB" id="A0A9K3GJB7"/>
<accession>A0A9K3GJB7</accession>
<feature type="compositionally biased region" description="Basic and acidic residues" evidence="1">
    <location>
        <begin position="165"/>
        <end position="182"/>
    </location>
</feature>
<feature type="region of interest" description="Disordered" evidence="1">
    <location>
        <begin position="218"/>
        <end position="418"/>
    </location>
</feature>
<feature type="compositionally biased region" description="Pro residues" evidence="1">
    <location>
        <begin position="696"/>
        <end position="708"/>
    </location>
</feature>
<evidence type="ECO:0000313" key="3">
    <source>
        <dbReference type="Proteomes" id="UP000265618"/>
    </source>
</evidence>
<protein>
    <submittedName>
        <fullName evidence="2">Uncharacterized protein</fullName>
    </submittedName>
</protein>
<feature type="compositionally biased region" description="Polar residues" evidence="1">
    <location>
        <begin position="665"/>
        <end position="674"/>
    </location>
</feature>
<feature type="compositionally biased region" description="Basic residues" evidence="1">
    <location>
        <begin position="786"/>
        <end position="795"/>
    </location>
</feature>
<name>A0A9K3GJB7_9EUKA</name>
<dbReference type="Proteomes" id="UP000265618">
    <property type="component" value="Unassembled WGS sequence"/>
</dbReference>
<dbReference type="EMBL" id="BDIP01001400">
    <property type="protein sequence ID" value="GIQ84326.1"/>
    <property type="molecule type" value="Genomic_DNA"/>
</dbReference>
<feature type="compositionally biased region" description="Low complexity" evidence="1">
    <location>
        <begin position="321"/>
        <end position="349"/>
    </location>
</feature>
<sequence length="950" mass="103274">MPAPLQRVDSMDRRMDETLASVPRDILLGTGTPVSAYDRSRPSTGGSARSSRRLSLSLSPAVGERDSLPHASLPRGSTPISHSLDSIDSYLDGQMAVQGRGGEREREGEGSEDEWESVSISRTTSKESDVLGNPFPPANSPRRSSIASRGLHFFDTDAYMEEEGGGGRERERGREGERERYHVSTPMSAPAENTQVHRAVREPDPVEEVVFQELGVTKMAQLRRKTPRHKEKEEEKKEKKKEVEREQERVVERDKEREREAVETGCQTEIETETPPSPSVHSEIEECIEGVDEGIEGVDGESLDEVVETVVEEEEEEDSVDTSGASQTPQTSHTSHPPSSMASFSSCVPMHGAESIRCQTRPAVHASSSASIDKLEEAASPSSASPPSSPGVAKEEYPLSPSTPLSEGEREVEVQPVVGDVSPAGASVAATPLYAPCVYEGGAEGETIPSEGERGPATPSSILEREVERETASIPEGEREREREAAPPSQRVSLSAPHIGARRRDRERGREEKASTRGLSDIQVVSDNEGERDPRREREREREEPSTDTPSEREREVLMQPLPLPLSPGAPLGSPSLSLPRPYRSPSTRTSGPKSSRRPTLRTVGGPRRTRVAVERERERERGREKERQTAGGGRRASLPVYSPRPSLPSTHLHSPSALSASTHGTLSASNSAGSRLYSIPRAAVGIDKAERQTPSPIPVPPSPPPPSARGELSSAERERRQLIMAQTPPAHLPKVSRHSRDGRRGSSGSRNTTARGSLSPVYPWFPVPGVPMVPGLPLGSPTHTSHTHTVHHSAHSPQSTPHSRKMVLRVDEVLSSEDTQKETALQPRIFNHTASAPLTSCLVGGQSPVMKHMSQRARDREARALEGSTPGQVSVGSPSGSPRTPRSRRHKAKSPASKRLGSLTVDSFYLRSECSGTWPLPPESRDRSQGKVCVNLPNTLESCQEIVPN</sequence>
<feature type="compositionally biased region" description="Basic and acidic residues" evidence="1">
    <location>
        <begin position="502"/>
        <end position="515"/>
    </location>
</feature>
<reference evidence="2 3" key="1">
    <citation type="journal article" date="2018" name="PLoS ONE">
        <title>The draft genome of Kipferlia bialata reveals reductive genome evolution in fornicate parasites.</title>
        <authorList>
            <person name="Tanifuji G."/>
            <person name="Takabayashi S."/>
            <person name="Kume K."/>
            <person name="Takagi M."/>
            <person name="Nakayama T."/>
            <person name="Kamikawa R."/>
            <person name="Inagaki Y."/>
            <person name="Hashimoto T."/>
        </authorList>
    </citation>
    <scope>NUCLEOTIDE SEQUENCE [LARGE SCALE GENOMIC DNA]</scope>
    <source>
        <strain evidence="2">NY0173</strain>
    </source>
</reference>
<feature type="compositionally biased region" description="Polar residues" evidence="1">
    <location>
        <begin position="185"/>
        <end position="196"/>
    </location>
</feature>
<feature type="region of interest" description="Disordered" evidence="1">
    <location>
        <begin position="1"/>
        <end position="196"/>
    </location>
</feature>
<feature type="compositionally biased region" description="Basic and acidic residues" evidence="1">
    <location>
        <begin position="529"/>
        <end position="557"/>
    </location>
</feature>
<proteinExistence type="predicted"/>
<feature type="compositionally biased region" description="Low complexity" evidence="1">
    <location>
        <begin position="747"/>
        <end position="758"/>
    </location>
</feature>
<gene>
    <name evidence="2" type="ORF">KIPB_005798</name>
</gene>
<evidence type="ECO:0000256" key="1">
    <source>
        <dbReference type="SAM" id="MobiDB-lite"/>
    </source>
</evidence>
<feature type="compositionally biased region" description="Acidic residues" evidence="1">
    <location>
        <begin position="285"/>
        <end position="320"/>
    </location>
</feature>
<feature type="compositionally biased region" description="Basic and acidic residues" evidence="1">
    <location>
        <begin position="230"/>
        <end position="262"/>
    </location>
</feature>
<feature type="compositionally biased region" description="Low complexity" evidence="1">
    <location>
        <begin position="569"/>
        <end position="593"/>
    </location>
</feature>
<feature type="region of interest" description="Disordered" evidence="1">
    <location>
        <begin position="850"/>
        <end position="903"/>
    </location>
</feature>
<organism evidence="2 3">
    <name type="scientific">Kipferlia bialata</name>
    <dbReference type="NCBI Taxonomy" id="797122"/>
    <lineage>
        <taxon>Eukaryota</taxon>
        <taxon>Metamonada</taxon>
        <taxon>Carpediemonas-like organisms</taxon>
        <taxon>Kipferlia</taxon>
    </lineage>
</organism>
<feature type="compositionally biased region" description="Low complexity" evidence="1">
    <location>
        <begin position="868"/>
        <end position="885"/>
    </location>
</feature>
<feature type="compositionally biased region" description="Basic and acidic residues" evidence="1">
    <location>
        <begin position="463"/>
        <end position="485"/>
    </location>
</feature>
<feature type="compositionally biased region" description="Low complexity" evidence="1">
    <location>
        <begin position="648"/>
        <end position="664"/>
    </location>
</feature>